<evidence type="ECO:0000313" key="2">
    <source>
        <dbReference type="Proteomes" id="UP001652338"/>
    </source>
</evidence>
<protein>
    <submittedName>
        <fullName evidence="1">Cytidylate kinase-like family protein</fullName>
    </submittedName>
</protein>
<dbReference type="RefSeq" id="WP_262655589.1">
    <property type="nucleotide sequence ID" value="NZ_JAOQKE010000022.1"/>
</dbReference>
<sequence length="200" mass="23145">MGEKKQLIISVGREYGSGGHVIAEELAKRFGIPFYDYHLIGEIAAGKKVDVKTLERFDELPKIPFFSRTVNGFSNSPQENLANMQFEYLNKKASEGESFVIVGRCSEHILKEYKGLVSIFVLGDMEEKVKRIMEREQVDRIQAEESIAHHDRKRKTYHNHFCRGKWGDSRNYDLSINSSKLGIETTIDILEDYIRKRIEK</sequence>
<organism evidence="1 2">
    <name type="scientific">Muricoprocola aceti</name>
    <dbReference type="NCBI Taxonomy" id="2981772"/>
    <lineage>
        <taxon>Bacteria</taxon>
        <taxon>Bacillati</taxon>
        <taxon>Bacillota</taxon>
        <taxon>Clostridia</taxon>
        <taxon>Lachnospirales</taxon>
        <taxon>Lachnospiraceae</taxon>
        <taxon>Muricoprocola</taxon>
    </lineage>
</organism>
<name>A0ABT2SP78_9FIRM</name>
<reference evidence="1 2" key="1">
    <citation type="journal article" date="2021" name="ISME Commun">
        <title>Automated analysis of genomic sequences facilitates high-throughput and comprehensive description of bacteria.</title>
        <authorList>
            <person name="Hitch T.C.A."/>
        </authorList>
    </citation>
    <scope>NUCLEOTIDE SEQUENCE [LARGE SCALE GENOMIC DNA]</scope>
    <source>
        <strain evidence="1 2">Sanger_29</strain>
    </source>
</reference>
<dbReference type="Pfam" id="PF13189">
    <property type="entry name" value="Cytidylate_kin2"/>
    <property type="match status" value="1"/>
</dbReference>
<accession>A0ABT2SP78</accession>
<evidence type="ECO:0000313" key="1">
    <source>
        <dbReference type="EMBL" id="MCU6726324.1"/>
    </source>
</evidence>
<dbReference type="SUPFAM" id="SSF52540">
    <property type="entry name" value="P-loop containing nucleoside triphosphate hydrolases"/>
    <property type="match status" value="1"/>
</dbReference>
<dbReference type="EMBL" id="JAOQKE010000022">
    <property type="protein sequence ID" value="MCU6726324.1"/>
    <property type="molecule type" value="Genomic_DNA"/>
</dbReference>
<comment type="caution">
    <text evidence="1">The sequence shown here is derived from an EMBL/GenBank/DDBJ whole genome shotgun (WGS) entry which is preliminary data.</text>
</comment>
<keyword evidence="2" id="KW-1185">Reference proteome</keyword>
<gene>
    <name evidence="1" type="ORF">OCV47_13440</name>
</gene>
<proteinExistence type="predicted"/>
<dbReference type="Gene3D" id="3.40.50.300">
    <property type="entry name" value="P-loop containing nucleotide triphosphate hydrolases"/>
    <property type="match status" value="1"/>
</dbReference>
<dbReference type="Proteomes" id="UP001652338">
    <property type="component" value="Unassembled WGS sequence"/>
</dbReference>
<dbReference type="InterPro" id="IPR027417">
    <property type="entry name" value="P-loop_NTPase"/>
</dbReference>